<protein>
    <submittedName>
        <fullName evidence="2">Uncharacterized protein</fullName>
    </submittedName>
</protein>
<organism evidence="2 3">
    <name type="scientific">Ceraceosorus guamensis</name>
    <dbReference type="NCBI Taxonomy" id="1522189"/>
    <lineage>
        <taxon>Eukaryota</taxon>
        <taxon>Fungi</taxon>
        <taxon>Dikarya</taxon>
        <taxon>Basidiomycota</taxon>
        <taxon>Ustilaginomycotina</taxon>
        <taxon>Exobasidiomycetes</taxon>
        <taxon>Ceraceosorales</taxon>
        <taxon>Ceraceosoraceae</taxon>
        <taxon>Ceraceosorus</taxon>
    </lineage>
</organism>
<dbReference type="GeneID" id="37035850"/>
<dbReference type="AlphaFoldDB" id="A0A316VY65"/>
<accession>A0A316VY65</accession>
<feature type="compositionally biased region" description="Low complexity" evidence="1">
    <location>
        <begin position="240"/>
        <end position="249"/>
    </location>
</feature>
<proteinExistence type="predicted"/>
<keyword evidence="3" id="KW-1185">Reference proteome</keyword>
<evidence type="ECO:0000256" key="1">
    <source>
        <dbReference type="SAM" id="MobiDB-lite"/>
    </source>
</evidence>
<dbReference type="EMBL" id="KZ819380">
    <property type="protein sequence ID" value="PWN42399.1"/>
    <property type="molecule type" value="Genomic_DNA"/>
</dbReference>
<feature type="compositionally biased region" description="Low complexity" evidence="1">
    <location>
        <begin position="257"/>
        <end position="280"/>
    </location>
</feature>
<dbReference type="RefSeq" id="XP_025369559.1">
    <property type="nucleotide sequence ID" value="XM_025513980.1"/>
</dbReference>
<reference evidence="2 3" key="1">
    <citation type="journal article" date="2018" name="Mol. Biol. Evol.">
        <title>Broad Genomic Sampling Reveals a Smut Pathogenic Ancestry of the Fungal Clade Ustilaginomycotina.</title>
        <authorList>
            <person name="Kijpornyongpan T."/>
            <person name="Mondo S.J."/>
            <person name="Barry K."/>
            <person name="Sandor L."/>
            <person name="Lee J."/>
            <person name="Lipzen A."/>
            <person name="Pangilinan J."/>
            <person name="LaButti K."/>
            <person name="Hainaut M."/>
            <person name="Henrissat B."/>
            <person name="Grigoriev I.V."/>
            <person name="Spatafora J.W."/>
            <person name="Aime M.C."/>
        </authorList>
    </citation>
    <scope>NUCLEOTIDE SEQUENCE [LARGE SCALE GENOMIC DNA]</scope>
    <source>
        <strain evidence="2 3">MCA 4658</strain>
    </source>
</reference>
<evidence type="ECO:0000313" key="3">
    <source>
        <dbReference type="Proteomes" id="UP000245783"/>
    </source>
</evidence>
<sequence length="293" mass="31862">MTGILPLKAEGTALASGSLSIKLLSSHSPSRPRVKLLCWSQEGDHLLESLKLLCWSQVHLRIIEATPNHQVFSMQPFRGSARIALMCTTFFASVMALASQTPSGASGGSAPESVRSSYPVADAQPAKMGASASIGNKRKFDAAYEHIRQATAQRELLDAQHIGRGTMGSSSSSSQQALSHYLLPTYHPPAVEAKRKFDLAYERIRQAAQRREALLAQHPRFEVGQSSGFARGHRRGTHRNLNLNLSLSPPHSPPSSPSSHLSSTAPRSPRLRSPSPLSRSAELAEWIWQHGAR</sequence>
<dbReference type="InParanoid" id="A0A316VY65"/>
<gene>
    <name evidence="2" type="ORF">IE81DRAFT_323556</name>
</gene>
<name>A0A316VY65_9BASI</name>
<dbReference type="Proteomes" id="UP000245783">
    <property type="component" value="Unassembled WGS sequence"/>
</dbReference>
<evidence type="ECO:0000313" key="2">
    <source>
        <dbReference type="EMBL" id="PWN42399.1"/>
    </source>
</evidence>
<feature type="region of interest" description="Disordered" evidence="1">
    <location>
        <begin position="240"/>
        <end position="280"/>
    </location>
</feature>